<dbReference type="GO" id="GO:0003723">
    <property type="term" value="F:RNA binding"/>
    <property type="evidence" value="ECO:0007669"/>
    <property type="project" value="UniProtKB-KW"/>
</dbReference>
<keyword evidence="6" id="KW-0051">Antiviral defense</keyword>
<evidence type="ECO:0000256" key="7">
    <source>
        <dbReference type="ARBA" id="ARBA00044753"/>
    </source>
</evidence>
<keyword evidence="2" id="KW-0677">Repeat</keyword>
<organism evidence="10 11">
    <name type="scientific">Rhodovulum steppense</name>
    <dbReference type="NCBI Taxonomy" id="540251"/>
    <lineage>
        <taxon>Bacteria</taxon>
        <taxon>Pseudomonadati</taxon>
        <taxon>Pseudomonadota</taxon>
        <taxon>Alphaproteobacteria</taxon>
        <taxon>Rhodobacterales</taxon>
        <taxon>Paracoccaceae</taxon>
        <taxon>Rhodovulum</taxon>
    </lineage>
</organism>
<evidence type="ECO:0000256" key="4">
    <source>
        <dbReference type="ARBA" id="ARBA00022801"/>
    </source>
</evidence>
<dbReference type="GO" id="GO:0016787">
    <property type="term" value="F:hydrolase activity"/>
    <property type="evidence" value="ECO:0007669"/>
    <property type="project" value="UniProtKB-KW"/>
</dbReference>
<keyword evidence="11" id="KW-1185">Reference proteome</keyword>
<evidence type="ECO:0000256" key="8">
    <source>
        <dbReference type="ARBA" id="ARBA00044792"/>
    </source>
</evidence>
<evidence type="ECO:0000256" key="9">
    <source>
        <dbReference type="SAM" id="MobiDB-lite"/>
    </source>
</evidence>
<dbReference type="AlphaFoldDB" id="A0A4R1YWY2"/>
<keyword evidence="1" id="KW-0540">Nuclease</keyword>
<accession>A0A4R1YWY2</accession>
<dbReference type="RefSeq" id="WP_132694182.1">
    <property type="nucleotide sequence ID" value="NZ_SLVM01000007.1"/>
</dbReference>
<comment type="caution">
    <text evidence="10">The sequence shown here is derived from an EMBL/GenBank/DDBJ whole genome shotgun (WGS) entry which is preliminary data.</text>
</comment>
<keyword evidence="5" id="KW-0694">RNA-binding</keyword>
<feature type="region of interest" description="Disordered" evidence="9">
    <location>
        <begin position="117"/>
        <end position="137"/>
    </location>
</feature>
<evidence type="ECO:0000256" key="2">
    <source>
        <dbReference type="ARBA" id="ARBA00022737"/>
    </source>
</evidence>
<dbReference type="Proteomes" id="UP000295277">
    <property type="component" value="Unassembled WGS sequence"/>
</dbReference>
<feature type="compositionally biased region" description="Basic residues" evidence="9">
    <location>
        <begin position="1254"/>
        <end position="1276"/>
    </location>
</feature>
<dbReference type="NCBIfam" id="NF038188">
    <property type="entry name" value="cas13A_C2c2"/>
    <property type="match status" value="1"/>
</dbReference>
<proteinExistence type="inferred from homology"/>
<evidence type="ECO:0000256" key="1">
    <source>
        <dbReference type="ARBA" id="ARBA00022722"/>
    </source>
</evidence>
<feature type="region of interest" description="Disordered" evidence="9">
    <location>
        <begin position="1245"/>
        <end position="1276"/>
    </location>
</feature>
<gene>
    <name evidence="10" type="ORF">EV216_10760</name>
</gene>
<comment type="similarity">
    <text evidence="7">Belongs to the CRISPR-associated endoribonuclease Cas13a family.</text>
</comment>
<keyword evidence="3" id="KW-0255">Endonuclease</keyword>
<reference evidence="10 11" key="1">
    <citation type="submission" date="2019-03" db="EMBL/GenBank/DDBJ databases">
        <title>Genomic Encyclopedia of Type Strains, Phase IV (KMG-IV): sequencing the most valuable type-strain genomes for metagenomic binning, comparative biology and taxonomic classification.</title>
        <authorList>
            <person name="Goeker M."/>
        </authorList>
    </citation>
    <scope>NUCLEOTIDE SEQUENCE [LARGE SCALE GENOMIC DNA]</scope>
    <source>
        <strain evidence="10 11">DSM 21153</strain>
    </source>
</reference>
<evidence type="ECO:0000256" key="3">
    <source>
        <dbReference type="ARBA" id="ARBA00022759"/>
    </source>
</evidence>
<dbReference type="GO" id="GO:0004519">
    <property type="term" value="F:endonuclease activity"/>
    <property type="evidence" value="ECO:0007669"/>
    <property type="project" value="UniProtKB-KW"/>
</dbReference>
<sequence>MRIVRPYGESRTDLGGERGQTRVLVDNTAARARHEIPDFAQSHDALVIAQWISVLDRIATKPQGTQGATRAQHAFRDRLGRAAWAQMCAADRISAAAQADPYVAALWRFKTHPYGDAKYRPRKGKDGKPLGEPKPQGRWYGRFAANAEPEQADVAAIAALMDHHLHVAELRIDPKRPEKRKGLIEARAKSIEGNVLVAEPRKRPVGSWSREAITRYFMRQDVAAEIFAAARDREQGLNDVPRGPVRLALAAKILHGHWTRLFHAPGTRTAYSIREAEEKEPELFALHMAVKDAYAKLLKRRTQPKTLKKGVKPPQQAPVTTVLPKNAGELLRLVQHRSRNRDLSALIRRGKLIHYTAFDIAAAAAEAESKTPDVPDADRLAYVLTHWPDDLSASRYLTSDGQSAIKRSEAFVRVWRHTIAMASLTLRDWASMNNDLGDVLGSANKVDQAIGRANFDPAWHDKKVRLLFGARAALFPSDDDGRKALLASVIRAGLALRNSSFHFTGRGGFLAALKKLGSEEVMVPSILAAAHALWREDATARAGRLRAALTGAHAAHYFEEDQNASILTLLDEAPPKESLPIPRFRRVLGRAENTWKGKEALVLPPTANRRQLEDPARRCRYTILKALYERPFRSWLIARAPEEVNAWIDRAIERTTRAAKDMNAKRGEDDKRSVIAAKAESLPRLSGERGIGDFFFDLSSATASEMRVQRGYGHDGEAAKEQAGYIDDLLCDVVALAFDAWLRNPQANGRPLTFICDLKPETPLPAAPKCTLQEIGSAAEPVRPEDWQAALYLLLHLVPVGEAGRLLHQLAKWTVTSRLADDLLNANVTDDPSKAERTADEEDLKRLVHTLIQHLDMHDAKFEGGDALTGCEPFAALFASRPGFARIFPAEADERLDRRVPKRGLREIMRFGHHGLVASFAEDTRITDKEVGDYLRLEIEERPDNVAALQARKEEAHERWVKAKEKRKTVDPKHLEDYVTALCGIARHRRLASRVTLTDQVQVHRLLMTVLGRLVDFSGMFERDLYFAMLGLLDEKGARPDEVFSGPIDEPKSRLALLANGRVLAALREQIPHSKDLAEELRKDLERLFGMDCSGIRLLEADERGDTCLRDIRNDLSHFNLLHDDSFALDLTTLVNRTRGLMSYDRKLKNAVSKSIKELLAREGLTLSWDMTDRHDLENARIGAKPAVHLGGRKLAFRGGDRRPEPVRENLHSPTHLEAVARLFGGKVVEEDDVTNLDLSSIDWAAEPHNSKETHRHRPAGPRKSPPKRRAYHAPR</sequence>
<evidence type="ECO:0000313" key="10">
    <source>
        <dbReference type="EMBL" id="TCM85486.1"/>
    </source>
</evidence>
<dbReference type="OrthoDB" id="7331891at2"/>
<protein>
    <recommendedName>
        <fullName evidence="8">CRISPR-associated endoribonuclease Cas13a</fullName>
    </recommendedName>
</protein>
<evidence type="ECO:0000256" key="5">
    <source>
        <dbReference type="ARBA" id="ARBA00022884"/>
    </source>
</evidence>
<dbReference type="InterPro" id="IPR053395">
    <property type="entry name" value="Cas13a_endoribonuclease"/>
</dbReference>
<evidence type="ECO:0000256" key="6">
    <source>
        <dbReference type="ARBA" id="ARBA00023118"/>
    </source>
</evidence>
<feature type="compositionally biased region" description="Basic and acidic residues" evidence="9">
    <location>
        <begin position="117"/>
        <end position="131"/>
    </location>
</feature>
<evidence type="ECO:0000313" key="11">
    <source>
        <dbReference type="Proteomes" id="UP000295277"/>
    </source>
</evidence>
<dbReference type="EMBL" id="SLVM01000007">
    <property type="protein sequence ID" value="TCM85486.1"/>
    <property type="molecule type" value="Genomic_DNA"/>
</dbReference>
<keyword evidence="4" id="KW-0378">Hydrolase</keyword>
<name>A0A4R1YWY2_9RHOB</name>
<dbReference type="GO" id="GO:0051607">
    <property type="term" value="P:defense response to virus"/>
    <property type="evidence" value="ECO:0007669"/>
    <property type="project" value="UniProtKB-KW"/>
</dbReference>